<accession>A0A371H9J7</accession>
<feature type="domain" description="DUF6738" evidence="1">
    <location>
        <begin position="114"/>
        <end position="181"/>
    </location>
</feature>
<organism evidence="2 3">
    <name type="scientific">Mucuna pruriens</name>
    <name type="common">Velvet bean</name>
    <name type="synonym">Dolichos pruriens</name>
    <dbReference type="NCBI Taxonomy" id="157652"/>
    <lineage>
        <taxon>Eukaryota</taxon>
        <taxon>Viridiplantae</taxon>
        <taxon>Streptophyta</taxon>
        <taxon>Embryophyta</taxon>
        <taxon>Tracheophyta</taxon>
        <taxon>Spermatophyta</taxon>
        <taxon>Magnoliopsida</taxon>
        <taxon>eudicotyledons</taxon>
        <taxon>Gunneridae</taxon>
        <taxon>Pentapetalae</taxon>
        <taxon>rosids</taxon>
        <taxon>fabids</taxon>
        <taxon>Fabales</taxon>
        <taxon>Fabaceae</taxon>
        <taxon>Papilionoideae</taxon>
        <taxon>50 kb inversion clade</taxon>
        <taxon>NPAAA clade</taxon>
        <taxon>indigoferoid/millettioid clade</taxon>
        <taxon>Phaseoleae</taxon>
        <taxon>Mucuna</taxon>
    </lineage>
</organism>
<evidence type="ECO:0000313" key="3">
    <source>
        <dbReference type="Proteomes" id="UP000257109"/>
    </source>
</evidence>
<proteinExistence type="predicted"/>
<comment type="caution">
    <text evidence="2">The sequence shown here is derived from an EMBL/GenBank/DDBJ whole genome shotgun (WGS) entry which is preliminary data.</text>
</comment>
<keyword evidence="3" id="KW-1185">Reference proteome</keyword>
<evidence type="ECO:0000259" key="1">
    <source>
        <dbReference type="Pfam" id="PF20523"/>
    </source>
</evidence>
<dbReference type="Proteomes" id="UP000257109">
    <property type="component" value="Unassembled WGS sequence"/>
</dbReference>
<reference evidence="2" key="1">
    <citation type="submission" date="2018-05" db="EMBL/GenBank/DDBJ databases">
        <title>Draft genome of Mucuna pruriens seed.</title>
        <authorList>
            <person name="Nnadi N.E."/>
            <person name="Vos R."/>
            <person name="Hasami M.H."/>
            <person name="Devisetty U.K."/>
            <person name="Aguiy J.C."/>
        </authorList>
    </citation>
    <scope>NUCLEOTIDE SEQUENCE [LARGE SCALE GENOMIC DNA]</scope>
    <source>
        <strain evidence="2">JCA_2017</strain>
    </source>
</reference>
<evidence type="ECO:0000313" key="2">
    <source>
        <dbReference type="EMBL" id="RDX99451.1"/>
    </source>
</evidence>
<protein>
    <recommendedName>
        <fullName evidence="1">DUF6738 domain-containing protein</fullName>
    </recommendedName>
</protein>
<sequence>MQELMNVKIKRITHTSHSRSCPIPLVVDGASIRHLVDQGGADLKFGKPKSEFDSSPSLVSLSEIELESSQSEIESAFYVPSAFCHKILISTLSHNRTHYVFEKNDLGLHYAICMTRSNFNILYELDPEIDRTLHRLRKVRSTLVSNNGSSNFVSNSDNSVSATNDSNFSECSSFNVNSDFNFVVSKSQEPEPMENND</sequence>
<dbReference type="AlphaFoldDB" id="A0A371H9J7"/>
<feature type="non-terminal residue" evidence="2">
    <location>
        <position position="1"/>
    </location>
</feature>
<name>A0A371H9J7_MUCPR</name>
<dbReference type="Pfam" id="PF20523">
    <property type="entry name" value="DUF6738"/>
    <property type="match status" value="1"/>
</dbReference>
<dbReference type="EMBL" id="QJKJ01003228">
    <property type="protein sequence ID" value="RDX99451.1"/>
    <property type="molecule type" value="Genomic_DNA"/>
</dbReference>
<gene>
    <name evidence="2" type="ORF">CR513_17502</name>
</gene>
<dbReference type="InterPro" id="IPR046626">
    <property type="entry name" value="DUF6738"/>
</dbReference>